<keyword evidence="1" id="KW-0520">NAD</keyword>
<dbReference type="InterPro" id="IPR001509">
    <property type="entry name" value="Epimerase_deHydtase"/>
</dbReference>
<reference evidence="3 4" key="1">
    <citation type="submission" date="2019-11" db="EMBL/GenBank/DDBJ databases">
        <title>The Phosphoenolpyruvate Phosphotransferase System Regulates Serratia proteamaculans 336X Biofilm Formation and Wheat Roots colonization.</title>
        <authorList>
            <person name="Liu F."/>
        </authorList>
    </citation>
    <scope>NUCLEOTIDE SEQUENCE [LARGE SCALE GENOMIC DNA]</scope>
    <source>
        <strain evidence="3 4">336X</strain>
    </source>
</reference>
<accession>A0A5Q2VJ88</accession>
<evidence type="ECO:0000259" key="2">
    <source>
        <dbReference type="Pfam" id="PF01370"/>
    </source>
</evidence>
<dbReference type="CDD" id="cd05253">
    <property type="entry name" value="UDP_GE_SDE_e"/>
    <property type="match status" value="1"/>
</dbReference>
<dbReference type="Proteomes" id="UP000381260">
    <property type="component" value="Chromosome"/>
</dbReference>
<dbReference type="InterPro" id="IPR036291">
    <property type="entry name" value="NAD(P)-bd_dom_sf"/>
</dbReference>
<dbReference type="PRINTS" id="PR01713">
    <property type="entry name" value="NUCEPIMERASE"/>
</dbReference>
<evidence type="ECO:0000256" key="1">
    <source>
        <dbReference type="ARBA" id="ARBA00023027"/>
    </source>
</evidence>
<feature type="domain" description="NAD-dependent epimerase/dehydratase" evidence="2">
    <location>
        <begin position="4"/>
        <end position="231"/>
    </location>
</feature>
<sequence length="336" mass="37512">MKFLVTGAAGFIGYHTAERLLAAGHQVVGIDNLNDYYDVGLKMARLELLADKPAFRFIKLDLADREGMAQLFAEHKFQRVIHLGAQAGVRYSLENPLAYADSNLIGHLNVLEGCRHNKVEHLLYASSSSVYGLNRKLPFATEDSVDHPISLYAATKKANELMSHSYSHLYGLPTTGLRFFTVYGPWGRPDMALFKFTKAILAGESIDVYNHGEMHRDFTYIDDIAEAIVRLQAIIPQPNAAWTVEQGSPASSSAPYHVYNIGNSNPVKLMEYISALEQALGIEARKNMLPMQPGDVLDTSADTAELYRVIGFKPETGVEEGVKRFVEWYKSFYKVQ</sequence>
<proteinExistence type="predicted"/>
<dbReference type="Gene3D" id="3.40.50.720">
    <property type="entry name" value="NAD(P)-binding Rossmann-like Domain"/>
    <property type="match status" value="1"/>
</dbReference>
<dbReference type="EMBL" id="CP045913">
    <property type="protein sequence ID" value="QGH63493.1"/>
    <property type="molecule type" value="Genomic_DNA"/>
</dbReference>
<evidence type="ECO:0000313" key="4">
    <source>
        <dbReference type="Proteomes" id="UP000381260"/>
    </source>
</evidence>
<evidence type="ECO:0000313" key="3">
    <source>
        <dbReference type="EMBL" id="QGH63493.1"/>
    </source>
</evidence>
<gene>
    <name evidence="3" type="ORF">GHV41_22755</name>
</gene>
<organism evidence="3 4">
    <name type="scientific">Serratia proteamaculans</name>
    <dbReference type="NCBI Taxonomy" id="28151"/>
    <lineage>
        <taxon>Bacteria</taxon>
        <taxon>Pseudomonadati</taxon>
        <taxon>Pseudomonadota</taxon>
        <taxon>Gammaproteobacteria</taxon>
        <taxon>Enterobacterales</taxon>
        <taxon>Yersiniaceae</taxon>
        <taxon>Serratia</taxon>
    </lineage>
</organism>
<dbReference type="AlphaFoldDB" id="A0A5Q2VJ88"/>
<dbReference type="Pfam" id="PF01370">
    <property type="entry name" value="Epimerase"/>
    <property type="match status" value="1"/>
</dbReference>
<name>A0A5Q2VJ88_SERPR</name>
<dbReference type="RefSeq" id="WP_153860209.1">
    <property type="nucleotide sequence ID" value="NZ_CP045913.1"/>
</dbReference>
<dbReference type="PANTHER" id="PTHR43574">
    <property type="entry name" value="EPIMERASE-RELATED"/>
    <property type="match status" value="1"/>
</dbReference>
<dbReference type="SUPFAM" id="SSF51735">
    <property type="entry name" value="NAD(P)-binding Rossmann-fold domains"/>
    <property type="match status" value="1"/>
</dbReference>
<protein>
    <submittedName>
        <fullName evidence="3">SDR family NAD(P)-dependent oxidoreductase</fullName>
    </submittedName>
</protein>